<reference evidence="2" key="1">
    <citation type="submission" date="2021-05" db="EMBL/GenBank/DDBJ databases">
        <title>Genome of Sphingobium sp. strain.</title>
        <authorList>
            <person name="Fan R."/>
        </authorList>
    </citation>
    <scope>NUCLEOTIDE SEQUENCE</scope>
    <source>
        <strain evidence="2">H33</strain>
    </source>
</reference>
<proteinExistence type="predicted"/>
<dbReference type="GO" id="GO:0051920">
    <property type="term" value="F:peroxiredoxin activity"/>
    <property type="evidence" value="ECO:0007669"/>
    <property type="project" value="InterPro"/>
</dbReference>
<evidence type="ECO:0000313" key="3">
    <source>
        <dbReference type="Proteomes" id="UP001138757"/>
    </source>
</evidence>
<comment type="caution">
    <text evidence="2">The sequence shown here is derived from an EMBL/GenBank/DDBJ whole genome shotgun (WGS) entry which is preliminary data.</text>
</comment>
<dbReference type="EMBL" id="JAHGAW010000003">
    <property type="protein sequence ID" value="MBT2186333.1"/>
    <property type="molecule type" value="Genomic_DNA"/>
</dbReference>
<dbReference type="InterPro" id="IPR052512">
    <property type="entry name" value="4CMD/NDH-1_regulator"/>
</dbReference>
<dbReference type="PANTHER" id="PTHR33570:SF2">
    <property type="entry name" value="CARBOXYMUCONOLACTONE DECARBOXYLASE-LIKE DOMAIN-CONTAINING PROTEIN"/>
    <property type="match status" value="1"/>
</dbReference>
<name>A0A9X1DAT4_9SPHN</name>
<dbReference type="SUPFAM" id="SSF69118">
    <property type="entry name" value="AhpD-like"/>
    <property type="match status" value="1"/>
</dbReference>
<protein>
    <submittedName>
        <fullName evidence="2">Carboxymuconolactone decarboxylase family protein</fullName>
    </submittedName>
</protein>
<dbReference type="AlphaFoldDB" id="A0A9X1DAT4"/>
<organism evidence="2 3">
    <name type="scientific">Sphingobium nicotianae</name>
    <dbReference type="NCBI Taxonomy" id="2782607"/>
    <lineage>
        <taxon>Bacteria</taxon>
        <taxon>Pseudomonadati</taxon>
        <taxon>Pseudomonadota</taxon>
        <taxon>Alphaproteobacteria</taxon>
        <taxon>Sphingomonadales</taxon>
        <taxon>Sphingomonadaceae</taxon>
        <taxon>Sphingobium</taxon>
    </lineage>
</organism>
<evidence type="ECO:0000313" key="2">
    <source>
        <dbReference type="EMBL" id="MBT2186333.1"/>
    </source>
</evidence>
<dbReference type="RefSeq" id="WP_214622085.1">
    <property type="nucleotide sequence ID" value="NZ_JAHGAW010000003.1"/>
</dbReference>
<keyword evidence="3" id="KW-1185">Reference proteome</keyword>
<feature type="domain" description="Carboxymuconolactone decarboxylase-like" evidence="1">
    <location>
        <begin position="40"/>
        <end position="120"/>
    </location>
</feature>
<accession>A0A9X1DAT4</accession>
<dbReference type="Pfam" id="PF02627">
    <property type="entry name" value="CMD"/>
    <property type="match status" value="1"/>
</dbReference>
<gene>
    <name evidence="2" type="ORF">KK488_05170</name>
</gene>
<dbReference type="Proteomes" id="UP001138757">
    <property type="component" value="Unassembled WGS sequence"/>
</dbReference>
<evidence type="ECO:0000259" key="1">
    <source>
        <dbReference type="Pfam" id="PF02627"/>
    </source>
</evidence>
<dbReference type="PANTHER" id="PTHR33570">
    <property type="entry name" value="4-CARBOXYMUCONOLACTONE DECARBOXYLASE FAMILY PROTEIN"/>
    <property type="match status" value="1"/>
</dbReference>
<dbReference type="InterPro" id="IPR003779">
    <property type="entry name" value="CMD-like"/>
</dbReference>
<sequence length="129" mass="14198">MAFKTDDPAFEAGREMRRTLYGDAAVARLDATDDFHEPLEDYVNRAVFGETWTRAGLTIRERAFITIGITAALGRKVPLERQIMAAINTGATKDDIKEVLLQTTMYIGVAGGVESWQVAADTLKAIGKY</sequence>
<dbReference type="Gene3D" id="1.20.1290.10">
    <property type="entry name" value="AhpD-like"/>
    <property type="match status" value="1"/>
</dbReference>
<dbReference type="InterPro" id="IPR029032">
    <property type="entry name" value="AhpD-like"/>
</dbReference>